<dbReference type="Proteomes" id="UP000821865">
    <property type="component" value="Chromosome 1"/>
</dbReference>
<gene>
    <name evidence="1" type="ORF">HPB49_009406</name>
</gene>
<keyword evidence="2" id="KW-1185">Reference proteome</keyword>
<protein>
    <submittedName>
        <fullName evidence="1">Uncharacterized protein</fullName>
    </submittedName>
</protein>
<accession>A0ACB8DYJ5</accession>
<proteinExistence type="predicted"/>
<evidence type="ECO:0000313" key="1">
    <source>
        <dbReference type="EMBL" id="KAH7979428.1"/>
    </source>
</evidence>
<sequence length="516" mass="58163">MEYPDVVHLAAALALAAFAVWAVVRRRKQGLLKRYGIPGPEPELFFGNWQEFKRDRIKVMKEWARLYGKVYGFYEGETPKVVISDMDVIKECFVKKASLFTDRPPLVVDIEPIRSSLIGLKGDEWKSVRGMLNPSFTSAKIKRMLDTIHQCSDVTTDTLRECLSTDGHAIVNISAFSQGLSLDIITKCALGWQSDCQRNKDDPVIKTIAKILTDSGNWINDVCIVAPFLGIVVSYIFPLLSYGKLFARIEEDLQRLLQSRKRTTAAASDIVQLMLEVQKNSSAVDKEDNEPCSSTPRNARLKPSFITDRHVVSNCFVFLGAGFDTTASTLAFLLYELARHPDEQRRLYEDLVAAFPDHERPTYEELQTLKRFDAVISECLRLHPPLVLTTARVCQVDTRVATGHVIPRGSHVILPTWNVLHDSNLWVDPYKFDPDRFIDRPDGGAVLASALSFGIGPRECIGKRLALLELKVALSKLIRKFKFSVCSETHVPLKVKVPLVSLMPEHDIVLRIDLRT</sequence>
<organism evidence="1 2">
    <name type="scientific">Dermacentor silvarum</name>
    <name type="common">Tick</name>
    <dbReference type="NCBI Taxonomy" id="543639"/>
    <lineage>
        <taxon>Eukaryota</taxon>
        <taxon>Metazoa</taxon>
        <taxon>Ecdysozoa</taxon>
        <taxon>Arthropoda</taxon>
        <taxon>Chelicerata</taxon>
        <taxon>Arachnida</taxon>
        <taxon>Acari</taxon>
        <taxon>Parasitiformes</taxon>
        <taxon>Ixodida</taxon>
        <taxon>Ixodoidea</taxon>
        <taxon>Ixodidae</taxon>
        <taxon>Rhipicephalinae</taxon>
        <taxon>Dermacentor</taxon>
    </lineage>
</organism>
<evidence type="ECO:0000313" key="2">
    <source>
        <dbReference type="Proteomes" id="UP000821865"/>
    </source>
</evidence>
<comment type="caution">
    <text evidence="1">The sequence shown here is derived from an EMBL/GenBank/DDBJ whole genome shotgun (WGS) entry which is preliminary data.</text>
</comment>
<dbReference type="EMBL" id="CM023470">
    <property type="protein sequence ID" value="KAH7979428.1"/>
    <property type="molecule type" value="Genomic_DNA"/>
</dbReference>
<name>A0ACB8DYJ5_DERSI</name>
<reference evidence="1" key="1">
    <citation type="submission" date="2020-05" db="EMBL/GenBank/DDBJ databases">
        <title>Large-scale comparative analyses of tick genomes elucidate their genetic diversity and vector capacities.</title>
        <authorList>
            <person name="Jia N."/>
            <person name="Wang J."/>
            <person name="Shi W."/>
            <person name="Du L."/>
            <person name="Sun Y."/>
            <person name="Zhan W."/>
            <person name="Jiang J."/>
            <person name="Wang Q."/>
            <person name="Zhang B."/>
            <person name="Ji P."/>
            <person name="Sakyi L.B."/>
            <person name="Cui X."/>
            <person name="Yuan T."/>
            <person name="Jiang B."/>
            <person name="Yang W."/>
            <person name="Lam T.T.-Y."/>
            <person name="Chang Q."/>
            <person name="Ding S."/>
            <person name="Wang X."/>
            <person name="Zhu J."/>
            <person name="Ruan X."/>
            <person name="Zhao L."/>
            <person name="Wei J."/>
            <person name="Que T."/>
            <person name="Du C."/>
            <person name="Cheng J."/>
            <person name="Dai P."/>
            <person name="Han X."/>
            <person name="Huang E."/>
            <person name="Gao Y."/>
            <person name="Liu J."/>
            <person name="Shao H."/>
            <person name="Ye R."/>
            <person name="Li L."/>
            <person name="Wei W."/>
            <person name="Wang X."/>
            <person name="Wang C."/>
            <person name="Yang T."/>
            <person name="Huo Q."/>
            <person name="Li W."/>
            <person name="Guo W."/>
            <person name="Chen H."/>
            <person name="Zhou L."/>
            <person name="Ni X."/>
            <person name="Tian J."/>
            <person name="Zhou Y."/>
            <person name="Sheng Y."/>
            <person name="Liu T."/>
            <person name="Pan Y."/>
            <person name="Xia L."/>
            <person name="Li J."/>
            <person name="Zhao F."/>
            <person name="Cao W."/>
        </authorList>
    </citation>
    <scope>NUCLEOTIDE SEQUENCE</scope>
    <source>
        <strain evidence="1">Dsil-2018</strain>
    </source>
</reference>